<evidence type="ECO:0000313" key="1">
    <source>
        <dbReference type="EMBL" id="KAF5240876.1"/>
    </source>
</evidence>
<keyword evidence="2" id="KW-1185">Reference proteome</keyword>
<reference evidence="1 2" key="1">
    <citation type="journal article" date="2020" name="BMC Genomics">
        <title>Correction to: Identification and distribution of gene clusters required for synthesis of sphingolipid metabolism inhibitors in diverse species of the filamentous fungus Fusarium.</title>
        <authorList>
            <person name="Kim H.S."/>
            <person name="Lohmar J.M."/>
            <person name="Busman M."/>
            <person name="Brown D.W."/>
            <person name="Naumann T.A."/>
            <person name="Divon H.H."/>
            <person name="Lysoe E."/>
            <person name="Uhlig S."/>
            <person name="Proctor R.H."/>
        </authorList>
    </citation>
    <scope>NUCLEOTIDE SEQUENCE [LARGE SCALE GENOMIC DNA]</scope>
    <source>
        <strain evidence="1 2">NRRL 25214</strain>
    </source>
</reference>
<dbReference type="AlphaFoldDB" id="A0A8H5DZC3"/>
<accession>A0A8H5DZC3</accession>
<sequence>MISEETNRQASVLRACSLPHYPAESFAPRRDTNAPFSSDWSECAYLLLDNQEANEQTDLYELPPADRTSLLASYRDFILYGEQNCFNDLESPFFEQAYVMPQAQDENGSINDDDGQCYCGYCMPLLLQDGAEQEEDLWVGDSEVASAA</sequence>
<comment type="caution">
    <text evidence="1">The sequence shown here is derived from an EMBL/GenBank/DDBJ whole genome shotgun (WGS) entry which is preliminary data.</text>
</comment>
<gene>
    <name evidence="1" type="ORF">FANTH_9397</name>
</gene>
<proteinExistence type="predicted"/>
<dbReference type="Proteomes" id="UP000573603">
    <property type="component" value="Unassembled WGS sequence"/>
</dbReference>
<dbReference type="EMBL" id="JABEVY010000241">
    <property type="protein sequence ID" value="KAF5240876.1"/>
    <property type="molecule type" value="Genomic_DNA"/>
</dbReference>
<organism evidence="1 2">
    <name type="scientific">Fusarium anthophilum</name>
    <dbReference type="NCBI Taxonomy" id="48485"/>
    <lineage>
        <taxon>Eukaryota</taxon>
        <taxon>Fungi</taxon>
        <taxon>Dikarya</taxon>
        <taxon>Ascomycota</taxon>
        <taxon>Pezizomycotina</taxon>
        <taxon>Sordariomycetes</taxon>
        <taxon>Hypocreomycetidae</taxon>
        <taxon>Hypocreales</taxon>
        <taxon>Nectriaceae</taxon>
        <taxon>Fusarium</taxon>
        <taxon>Fusarium fujikuroi species complex</taxon>
    </lineage>
</organism>
<protein>
    <submittedName>
        <fullName evidence="1">Uncharacterized protein</fullName>
    </submittedName>
</protein>
<evidence type="ECO:0000313" key="2">
    <source>
        <dbReference type="Proteomes" id="UP000573603"/>
    </source>
</evidence>
<name>A0A8H5DZC3_9HYPO</name>